<evidence type="ECO:0000313" key="4">
    <source>
        <dbReference type="Proteomes" id="UP001432292"/>
    </source>
</evidence>
<feature type="region of interest" description="Disordered" evidence="1">
    <location>
        <begin position="1"/>
        <end position="44"/>
    </location>
</feature>
<keyword evidence="2" id="KW-0472">Membrane</keyword>
<feature type="compositionally biased region" description="Basic and acidic residues" evidence="1">
    <location>
        <begin position="10"/>
        <end position="34"/>
    </location>
</feature>
<keyword evidence="2" id="KW-1133">Transmembrane helix</keyword>
<evidence type="ECO:0000256" key="2">
    <source>
        <dbReference type="SAM" id="Phobius"/>
    </source>
</evidence>
<keyword evidence="2" id="KW-0812">Transmembrane</keyword>
<dbReference type="RefSeq" id="WP_159478179.1">
    <property type="nucleotide sequence ID" value="NZ_BAAATH010000017.1"/>
</dbReference>
<reference evidence="3" key="1">
    <citation type="submission" date="2022-10" db="EMBL/GenBank/DDBJ databases">
        <title>The complete genomes of actinobacterial strains from the NBC collection.</title>
        <authorList>
            <person name="Joergensen T.S."/>
            <person name="Alvarez Arevalo M."/>
            <person name="Sterndorff E.B."/>
            <person name="Faurdal D."/>
            <person name="Vuksanovic O."/>
            <person name="Mourched A.-S."/>
            <person name="Charusanti P."/>
            <person name="Shaw S."/>
            <person name="Blin K."/>
            <person name="Weber T."/>
        </authorList>
    </citation>
    <scope>NUCLEOTIDE SEQUENCE</scope>
    <source>
        <strain evidence="3">NBC_01256</strain>
    </source>
</reference>
<evidence type="ECO:0008006" key="5">
    <source>
        <dbReference type="Google" id="ProtNLM"/>
    </source>
</evidence>
<dbReference type="Proteomes" id="UP001432292">
    <property type="component" value="Chromosome"/>
</dbReference>
<feature type="transmembrane region" description="Helical" evidence="2">
    <location>
        <begin position="54"/>
        <end position="76"/>
    </location>
</feature>
<protein>
    <recommendedName>
        <fullName evidence="5">SnoaL-like domain-containing protein</fullName>
    </recommendedName>
</protein>
<gene>
    <name evidence="3" type="ORF">OG727_35495</name>
</gene>
<evidence type="ECO:0000256" key="1">
    <source>
        <dbReference type="SAM" id="MobiDB-lite"/>
    </source>
</evidence>
<sequence>MTEHPGLPHANDRRVPRGRKGRTDRPQARSERAPSRTAPPGTPHRLSVLITVRASLAVLLALAVVLTGVGAFSGIAQATNRAASGPASTPAAPWTAASAAHRSAAPTQQAPAPATVVQTYFRVVNDRDFVSAWAIGGRQHIAGQTYDAFVQSFNTVTKYDVTIESVEGNKVSVRLDASQTDRTHRHYAGTYTVEDGVIVAADVHPE</sequence>
<name>A0ABZ1VWI1_9ACTN</name>
<proteinExistence type="predicted"/>
<evidence type="ECO:0000313" key="3">
    <source>
        <dbReference type="EMBL" id="WUS27167.1"/>
    </source>
</evidence>
<accession>A0ABZ1VWI1</accession>
<dbReference type="EMBL" id="CP108473">
    <property type="protein sequence ID" value="WUS27167.1"/>
    <property type="molecule type" value="Genomic_DNA"/>
</dbReference>
<feature type="region of interest" description="Disordered" evidence="1">
    <location>
        <begin position="82"/>
        <end position="111"/>
    </location>
</feature>
<organism evidence="3 4">
    <name type="scientific">Streptomyces caniferus</name>
    <dbReference type="NCBI Taxonomy" id="285557"/>
    <lineage>
        <taxon>Bacteria</taxon>
        <taxon>Bacillati</taxon>
        <taxon>Actinomycetota</taxon>
        <taxon>Actinomycetes</taxon>
        <taxon>Kitasatosporales</taxon>
        <taxon>Streptomycetaceae</taxon>
        <taxon>Streptomyces</taxon>
    </lineage>
</organism>
<keyword evidence="4" id="KW-1185">Reference proteome</keyword>
<dbReference type="GeneID" id="96633666"/>